<keyword evidence="1 6" id="KW-0285">Flavoprotein</keyword>
<dbReference type="RefSeq" id="WP_265282431.1">
    <property type="nucleotide sequence ID" value="NZ_QZCW01000002.1"/>
</dbReference>
<dbReference type="PANTHER" id="PTHR43741">
    <property type="entry name" value="FMN-DEPENDENT NADH-AZOREDUCTASE 1"/>
    <property type="match status" value="1"/>
</dbReference>
<dbReference type="EC" id="1.7.1.17" evidence="6"/>
<comment type="function">
    <text evidence="6">Quinone reductase that provides resistance to thiol-specific stress caused by electrophilic quinones.</text>
</comment>
<comment type="similarity">
    <text evidence="6">Belongs to the azoreductase type 1 family.</text>
</comment>
<dbReference type="InterPro" id="IPR029039">
    <property type="entry name" value="Flavoprotein-like_sf"/>
</dbReference>
<dbReference type="InterPro" id="IPR023048">
    <property type="entry name" value="NADH:quinone_OxRdtase_FMN_depd"/>
</dbReference>
<comment type="caution">
    <text evidence="6">Lacks conserved residue(s) required for the propagation of feature annotation.</text>
</comment>
<comment type="function">
    <text evidence="6">Also exhibits azoreductase activity. Catalyzes the reductive cleavage of the azo bond in aromatic azo compounds to the corresponding amines.</text>
</comment>
<comment type="caution">
    <text evidence="8">The sequence shown here is derived from an EMBL/GenBank/DDBJ whole genome shotgun (WGS) entry which is preliminary data.</text>
</comment>
<evidence type="ECO:0000256" key="4">
    <source>
        <dbReference type="ARBA" id="ARBA00023027"/>
    </source>
</evidence>
<dbReference type="InterPro" id="IPR050104">
    <property type="entry name" value="FMN-dep_NADH:Q_OxRdtase_AzoR1"/>
</dbReference>
<proteinExistence type="inferred from homology"/>
<feature type="domain" description="Flavodoxin-like fold" evidence="7">
    <location>
        <begin position="1"/>
        <end position="201"/>
    </location>
</feature>
<dbReference type="PANTHER" id="PTHR43741:SF4">
    <property type="entry name" value="FMN-DEPENDENT NADH:QUINONE OXIDOREDUCTASE"/>
    <property type="match status" value="1"/>
</dbReference>
<keyword evidence="2 6" id="KW-0288">FMN</keyword>
<comment type="subunit">
    <text evidence="6">Homodimer.</text>
</comment>
<evidence type="ECO:0000256" key="2">
    <source>
        <dbReference type="ARBA" id="ARBA00022643"/>
    </source>
</evidence>
<evidence type="ECO:0000256" key="5">
    <source>
        <dbReference type="ARBA" id="ARBA00048542"/>
    </source>
</evidence>
<gene>
    <name evidence="6" type="primary">azoR</name>
    <name evidence="8" type="ORF">D5039_12730</name>
</gene>
<sequence length="211" mass="22996">MKVLHLNASPRGSASTSLDIAQAFLSDLKKQHAIDIHRMNLFAGEMPEFGEVAAAAKMALFSGSAMTPEQESVWSDVRTVFDRLAAAEFLLINTPLWNNGTPYALKQFIDIVTQPGWAFGFDPAKGYSGLLTGRKAVVIQASGVYHEGIQPGFGSDFNMPYLIDWLEFVGIELIDRIDFSPTVLNMNVQATKEAALARAAEVASRALVFAK</sequence>
<organism evidence="8 9">
    <name type="scientific">Verminephrobacter aporrectodeae subsp. tuberculatae</name>
    <dbReference type="NCBI Taxonomy" id="1110392"/>
    <lineage>
        <taxon>Bacteria</taxon>
        <taxon>Pseudomonadati</taxon>
        <taxon>Pseudomonadota</taxon>
        <taxon>Betaproteobacteria</taxon>
        <taxon>Burkholderiales</taxon>
        <taxon>Comamonadaceae</taxon>
        <taxon>Verminephrobacter</taxon>
    </lineage>
</organism>
<evidence type="ECO:0000313" key="9">
    <source>
        <dbReference type="Proteomes" id="UP001208935"/>
    </source>
</evidence>
<dbReference type="Pfam" id="PF02525">
    <property type="entry name" value="Flavodoxin_2"/>
    <property type="match status" value="1"/>
</dbReference>
<protein>
    <recommendedName>
        <fullName evidence="6">FMN dependent NADH:quinone oxidoreductase</fullName>
        <ecNumber evidence="6">1.6.5.-</ecNumber>
    </recommendedName>
    <alternativeName>
        <fullName evidence="6">Azo-dye reductase</fullName>
    </alternativeName>
    <alternativeName>
        <fullName evidence="6">FMN-dependent NADH-azo compound oxidoreductase</fullName>
    </alternativeName>
    <alternativeName>
        <fullName evidence="6">FMN-dependent NADH-azoreductase</fullName>
        <ecNumber evidence="6">1.7.1.17</ecNumber>
    </alternativeName>
</protein>
<reference evidence="9" key="1">
    <citation type="submission" date="2023-07" db="EMBL/GenBank/DDBJ databases">
        <title>Verminephrobacter genomes.</title>
        <authorList>
            <person name="Lund M.B."/>
        </authorList>
    </citation>
    <scope>NUCLEOTIDE SEQUENCE [LARGE SCALE GENOMIC DNA]</scope>
    <source>
        <strain evidence="9">AtM5-05</strain>
    </source>
</reference>
<dbReference type="InterPro" id="IPR003680">
    <property type="entry name" value="Flavodoxin_fold"/>
</dbReference>
<accession>A0ABT3KVZ7</accession>
<keyword evidence="3 6" id="KW-0560">Oxidoreductase</keyword>
<comment type="catalytic activity">
    <reaction evidence="6">
        <text>2 a quinone + NADH + H(+) = 2 a 1,4-benzosemiquinone + NAD(+)</text>
        <dbReference type="Rhea" id="RHEA:65952"/>
        <dbReference type="ChEBI" id="CHEBI:15378"/>
        <dbReference type="ChEBI" id="CHEBI:57540"/>
        <dbReference type="ChEBI" id="CHEBI:57945"/>
        <dbReference type="ChEBI" id="CHEBI:132124"/>
        <dbReference type="ChEBI" id="CHEBI:134225"/>
    </reaction>
</comment>
<dbReference type="SUPFAM" id="SSF52218">
    <property type="entry name" value="Flavoproteins"/>
    <property type="match status" value="1"/>
</dbReference>
<comment type="catalytic activity">
    <reaction evidence="5">
        <text>N,N-dimethyl-1,4-phenylenediamine + anthranilate + 2 NAD(+) = 2-(4-dimethylaminophenyl)diazenylbenzoate + 2 NADH + 2 H(+)</text>
        <dbReference type="Rhea" id="RHEA:55872"/>
        <dbReference type="ChEBI" id="CHEBI:15378"/>
        <dbReference type="ChEBI" id="CHEBI:15783"/>
        <dbReference type="ChEBI" id="CHEBI:16567"/>
        <dbReference type="ChEBI" id="CHEBI:57540"/>
        <dbReference type="ChEBI" id="CHEBI:57945"/>
        <dbReference type="ChEBI" id="CHEBI:71579"/>
        <dbReference type="EC" id="1.7.1.17"/>
    </reaction>
    <physiologicalReaction direction="right-to-left" evidence="5">
        <dbReference type="Rhea" id="RHEA:55874"/>
    </physiologicalReaction>
</comment>
<feature type="binding site" evidence="6">
    <location>
        <begin position="15"/>
        <end position="17"/>
    </location>
    <ligand>
        <name>FMN</name>
        <dbReference type="ChEBI" id="CHEBI:58210"/>
    </ligand>
</feature>
<keyword evidence="4 6" id="KW-0520">NAD</keyword>
<keyword evidence="9" id="KW-1185">Reference proteome</keyword>
<evidence type="ECO:0000259" key="7">
    <source>
        <dbReference type="Pfam" id="PF02525"/>
    </source>
</evidence>
<evidence type="ECO:0000256" key="1">
    <source>
        <dbReference type="ARBA" id="ARBA00022630"/>
    </source>
</evidence>
<evidence type="ECO:0000256" key="3">
    <source>
        <dbReference type="ARBA" id="ARBA00023002"/>
    </source>
</evidence>
<feature type="binding site" evidence="6">
    <location>
        <position position="9"/>
    </location>
    <ligand>
        <name>FMN</name>
        <dbReference type="ChEBI" id="CHEBI:58210"/>
    </ligand>
</feature>
<dbReference type="EMBL" id="QZCW01000002">
    <property type="protein sequence ID" value="MCW5321980.1"/>
    <property type="molecule type" value="Genomic_DNA"/>
</dbReference>
<dbReference type="HAMAP" id="MF_01216">
    <property type="entry name" value="Azoreductase_type1"/>
    <property type="match status" value="1"/>
</dbReference>
<comment type="cofactor">
    <cofactor evidence="6">
        <name>FMN</name>
        <dbReference type="ChEBI" id="CHEBI:58210"/>
    </cofactor>
    <text evidence="6">Binds 1 FMN per subunit.</text>
</comment>
<name>A0ABT3KVZ7_9BURK</name>
<dbReference type="Gene3D" id="3.40.50.360">
    <property type="match status" value="1"/>
</dbReference>
<dbReference type="EC" id="1.6.5.-" evidence="6"/>
<evidence type="ECO:0000313" key="8">
    <source>
        <dbReference type="EMBL" id="MCW5321980.1"/>
    </source>
</evidence>
<dbReference type="Proteomes" id="UP001208935">
    <property type="component" value="Unassembled WGS sequence"/>
</dbReference>
<evidence type="ECO:0000256" key="6">
    <source>
        <dbReference type="HAMAP-Rule" id="MF_01216"/>
    </source>
</evidence>